<protein>
    <submittedName>
        <fullName evidence="1">CLUMA_CG004209, isoform A</fullName>
    </submittedName>
</protein>
<keyword evidence="2" id="KW-1185">Reference proteome</keyword>
<evidence type="ECO:0000313" key="2">
    <source>
        <dbReference type="Proteomes" id="UP000183832"/>
    </source>
</evidence>
<evidence type="ECO:0000313" key="1">
    <source>
        <dbReference type="EMBL" id="CRK90484.1"/>
    </source>
</evidence>
<proteinExistence type="predicted"/>
<dbReference type="EMBL" id="CVRI01000019">
    <property type="protein sequence ID" value="CRK90484.1"/>
    <property type="molecule type" value="Genomic_DNA"/>
</dbReference>
<gene>
    <name evidence="1" type="ORF">CLUMA_CG004209</name>
</gene>
<organism evidence="1 2">
    <name type="scientific">Clunio marinus</name>
    <dbReference type="NCBI Taxonomy" id="568069"/>
    <lineage>
        <taxon>Eukaryota</taxon>
        <taxon>Metazoa</taxon>
        <taxon>Ecdysozoa</taxon>
        <taxon>Arthropoda</taxon>
        <taxon>Hexapoda</taxon>
        <taxon>Insecta</taxon>
        <taxon>Pterygota</taxon>
        <taxon>Neoptera</taxon>
        <taxon>Endopterygota</taxon>
        <taxon>Diptera</taxon>
        <taxon>Nematocera</taxon>
        <taxon>Chironomoidea</taxon>
        <taxon>Chironomidae</taxon>
        <taxon>Clunio</taxon>
    </lineage>
</organism>
<reference evidence="1 2" key="1">
    <citation type="submission" date="2015-04" db="EMBL/GenBank/DDBJ databases">
        <authorList>
            <person name="Syromyatnikov M.Y."/>
            <person name="Popov V.N."/>
        </authorList>
    </citation>
    <scope>NUCLEOTIDE SEQUENCE [LARGE SCALE GENOMIC DNA]</scope>
</reference>
<sequence>MSPPSLSNKLLELLSSETRNKSIVSIPSRNLFLLDNAKRDFQPCSLLQPHTLSLNHRENLRGKFLKGNCLPMVFHMKVRLTIKNMEQYFLRLRQLKATRSPYY</sequence>
<name>A0A1J1HSX8_9DIPT</name>
<dbReference type="Proteomes" id="UP000183832">
    <property type="component" value="Unassembled WGS sequence"/>
</dbReference>
<dbReference type="AlphaFoldDB" id="A0A1J1HSX8"/>
<accession>A0A1J1HSX8</accession>